<sequence>MLLKKKVAAPLSSGFNPNMKASTVTLSNNNYTANLSDIGGAVFGLNGKSTGKWYFEIIATLFEGNNQYSPVLGLANSTASLNDPWKTGGKLCWYCTGSTSQLMYGSADSRTGYGTAFVQGDNIGFACDLTNGVAVFYKNGVSQGAITIASYMTSYTAGVTTVYPIAASPHALTTASIADYVKNPIYTPAGYSVL</sequence>
<evidence type="ECO:0000313" key="2">
    <source>
        <dbReference type="EMBL" id="BAS04982.1"/>
    </source>
</evidence>
<dbReference type="EMBL" id="AP014927">
    <property type="protein sequence ID" value="BAS04982.1"/>
    <property type="molecule type" value="Genomic_DNA"/>
</dbReference>
<dbReference type="SUPFAM" id="SSF49899">
    <property type="entry name" value="Concanavalin A-like lectins/glucanases"/>
    <property type="match status" value="1"/>
</dbReference>
<evidence type="ECO:0000313" key="3">
    <source>
        <dbReference type="Proteomes" id="UP000202583"/>
    </source>
</evidence>
<dbReference type="InterPro" id="IPR003877">
    <property type="entry name" value="SPRY_dom"/>
</dbReference>
<dbReference type="Pfam" id="PF00622">
    <property type="entry name" value="SPRY"/>
    <property type="match status" value="1"/>
</dbReference>
<dbReference type="Proteomes" id="UP000202583">
    <property type="component" value="Segment"/>
</dbReference>
<keyword evidence="2" id="KW-0418">Kinase</keyword>
<keyword evidence="2" id="KW-0808">Transferase</keyword>
<proteinExistence type="predicted"/>
<keyword evidence="3" id="KW-1185">Reference proteome</keyword>
<dbReference type="PROSITE" id="PS50188">
    <property type="entry name" value="B302_SPRY"/>
    <property type="match status" value="1"/>
</dbReference>
<dbReference type="GeneID" id="26634651"/>
<organism evidence="2 3">
    <name type="scientific">Ralstonia phage RSF1</name>
    <dbReference type="NCBI Taxonomy" id="1689679"/>
    <lineage>
        <taxon>Viruses</taxon>
        <taxon>Duplodnaviria</taxon>
        <taxon>Heunggongvirae</taxon>
        <taxon>Uroviricota</taxon>
        <taxon>Caudoviricetes</taxon>
        <taxon>Chimalliviridae</taxon>
        <taxon>Chiangmaivirus</taxon>
        <taxon>Chiangmaivirus RSF1</taxon>
    </lineage>
</organism>
<dbReference type="InterPro" id="IPR001870">
    <property type="entry name" value="B30.2/SPRY"/>
</dbReference>
<dbReference type="InterPro" id="IPR043136">
    <property type="entry name" value="B30.2/SPRY_sf"/>
</dbReference>
<accession>A0A0K2QQX4</accession>
<dbReference type="OrthoDB" id="34276at10239"/>
<reference evidence="2 3" key="1">
    <citation type="submission" date="2015-07" db="EMBL/GenBank/DDBJ databases">
        <title>Two Asian jumbo phage RSL2 and RSF1 infecting the phytopathogen Ralstonia solanacearum share common features related to the phi-KZ-like phages.</title>
        <authorList>
            <person name="Kawasaki T."/>
            <person name="Fujie M."/>
            <person name="Chatchawankanphanich O."/>
            <person name="Ogata H."/>
            <person name="Yamada T."/>
        </authorList>
    </citation>
    <scope>NUCLEOTIDE SEQUENCE [LARGE SCALE GENOMIC DNA]</scope>
    <source>
        <strain evidence="2 3">RSF1</strain>
    </source>
</reference>
<protein>
    <submittedName>
        <fullName evidence="2">Putative thymidylate kinase</fullName>
    </submittedName>
</protein>
<feature type="domain" description="B30.2/SPRY" evidence="1">
    <location>
        <begin position="1"/>
        <end position="185"/>
    </location>
</feature>
<evidence type="ECO:0000259" key="1">
    <source>
        <dbReference type="PROSITE" id="PS50188"/>
    </source>
</evidence>
<dbReference type="RefSeq" id="YP_009207994.1">
    <property type="nucleotide sequence ID" value="NC_028899.1"/>
</dbReference>
<dbReference type="KEGG" id="vg:26634651"/>
<name>A0A0K2QQX4_9CAUD</name>
<dbReference type="InterPro" id="IPR013320">
    <property type="entry name" value="ConA-like_dom_sf"/>
</dbReference>
<dbReference type="Gene3D" id="2.60.120.920">
    <property type="match status" value="1"/>
</dbReference>
<dbReference type="GO" id="GO:0016301">
    <property type="term" value="F:kinase activity"/>
    <property type="evidence" value="ECO:0007669"/>
    <property type="project" value="UniProtKB-KW"/>
</dbReference>